<keyword evidence="2" id="KW-1185">Reference proteome</keyword>
<dbReference type="EMBL" id="CAKXAJ010016176">
    <property type="protein sequence ID" value="CAH2216625.1"/>
    <property type="molecule type" value="Genomic_DNA"/>
</dbReference>
<evidence type="ECO:0000313" key="1">
    <source>
        <dbReference type="EMBL" id="CAH2216625.1"/>
    </source>
</evidence>
<sequence length="61" mass="6751">ARAAARCGRPDTRRLNRWLSKFTVPRTSDERVLLVLHVAPSEARGARECGLFADRSTGGNK</sequence>
<gene>
    <name evidence="1" type="primary">jg13495</name>
    <name evidence="1" type="ORF">PAEG_LOCUS4615</name>
</gene>
<comment type="caution">
    <text evidence="1">The sequence shown here is derived from an EMBL/GenBank/DDBJ whole genome shotgun (WGS) entry which is preliminary data.</text>
</comment>
<proteinExistence type="predicted"/>
<organism evidence="1 2">
    <name type="scientific">Pararge aegeria aegeria</name>
    <dbReference type="NCBI Taxonomy" id="348720"/>
    <lineage>
        <taxon>Eukaryota</taxon>
        <taxon>Metazoa</taxon>
        <taxon>Ecdysozoa</taxon>
        <taxon>Arthropoda</taxon>
        <taxon>Hexapoda</taxon>
        <taxon>Insecta</taxon>
        <taxon>Pterygota</taxon>
        <taxon>Neoptera</taxon>
        <taxon>Endopterygota</taxon>
        <taxon>Lepidoptera</taxon>
        <taxon>Glossata</taxon>
        <taxon>Ditrysia</taxon>
        <taxon>Papilionoidea</taxon>
        <taxon>Nymphalidae</taxon>
        <taxon>Satyrinae</taxon>
        <taxon>Satyrini</taxon>
        <taxon>Parargina</taxon>
        <taxon>Pararge</taxon>
    </lineage>
</organism>
<name>A0A8S4QPV9_9NEOP</name>
<reference evidence="1" key="1">
    <citation type="submission" date="2022-03" db="EMBL/GenBank/DDBJ databases">
        <authorList>
            <person name="Lindestad O."/>
        </authorList>
    </citation>
    <scope>NUCLEOTIDE SEQUENCE</scope>
</reference>
<feature type="non-terminal residue" evidence="1">
    <location>
        <position position="1"/>
    </location>
</feature>
<protein>
    <submittedName>
        <fullName evidence="1">Jg13495 protein</fullName>
    </submittedName>
</protein>
<accession>A0A8S4QPV9</accession>
<dbReference type="AlphaFoldDB" id="A0A8S4QPV9"/>
<evidence type="ECO:0000313" key="2">
    <source>
        <dbReference type="Proteomes" id="UP000838756"/>
    </source>
</evidence>
<dbReference type="Proteomes" id="UP000838756">
    <property type="component" value="Unassembled WGS sequence"/>
</dbReference>